<evidence type="ECO:0000256" key="1">
    <source>
        <dbReference type="ARBA" id="ARBA00004141"/>
    </source>
</evidence>
<gene>
    <name evidence="10" type="ORF">AZE42_11507</name>
</gene>
<comment type="subcellular location">
    <subcellularLocation>
        <location evidence="1">Membrane</location>
        <topology evidence="1">Multi-pass membrane protein</topology>
    </subcellularLocation>
</comment>
<dbReference type="Proteomes" id="UP000183567">
    <property type="component" value="Unassembled WGS sequence"/>
</dbReference>
<evidence type="ECO:0000256" key="6">
    <source>
        <dbReference type="ARBA" id="ARBA00022927"/>
    </source>
</evidence>
<accession>A0A1J8QCT5</accession>
<keyword evidence="4 9" id="KW-0812">Transmembrane</keyword>
<keyword evidence="7 9" id="KW-1133">Transmembrane helix</keyword>
<keyword evidence="6" id="KW-0653">Protein transport</keyword>
<evidence type="ECO:0000313" key="10">
    <source>
        <dbReference type="EMBL" id="OJA09572.1"/>
    </source>
</evidence>
<feature type="transmembrane region" description="Helical" evidence="9">
    <location>
        <begin position="47"/>
        <end position="72"/>
    </location>
</feature>
<evidence type="ECO:0008006" key="12">
    <source>
        <dbReference type="Google" id="ProtNLM"/>
    </source>
</evidence>
<comment type="caution">
    <text evidence="10">The sequence shown here is derived from an EMBL/GenBank/DDBJ whole genome shotgun (WGS) entry which is preliminary data.</text>
</comment>
<dbReference type="GO" id="GO:0015031">
    <property type="term" value="P:protein transport"/>
    <property type="evidence" value="ECO:0007669"/>
    <property type="project" value="UniProtKB-KW"/>
</dbReference>
<evidence type="ECO:0000313" key="11">
    <source>
        <dbReference type="Proteomes" id="UP000183567"/>
    </source>
</evidence>
<comment type="similarity">
    <text evidence="2">Belongs to the oligopeptide OPT transporter family.</text>
</comment>
<dbReference type="InterPro" id="IPR004648">
    <property type="entry name" value="Oligpept_transpt"/>
</dbReference>
<dbReference type="STRING" id="180088.A0A1J8QCT5"/>
<reference evidence="10 11" key="1">
    <citation type="submission" date="2016-03" db="EMBL/GenBank/DDBJ databases">
        <title>Comparative genomics of the ectomycorrhizal sister species Rhizopogon vinicolor and Rhizopogon vesiculosus (Basidiomycota: Boletales) reveals a divergence of the mating type B locus.</title>
        <authorList>
            <person name="Mujic A.B."/>
            <person name="Kuo A."/>
            <person name="Tritt A."/>
            <person name="Lipzen A."/>
            <person name="Chen C."/>
            <person name="Johnson J."/>
            <person name="Sharma A."/>
            <person name="Barry K."/>
            <person name="Grigoriev I.V."/>
            <person name="Spatafora J.W."/>
        </authorList>
    </citation>
    <scope>NUCLEOTIDE SEQUENCE [LARGE SCALE GENOMIC DNA]</scope>
    <source>
        <strain evidence="10 11">AM-OR11-056</strain>
    </source>
</reference>
<dbReference type="PANTHER" id="PTHR22601">
    <property type="entry name" value="ISP4 LIKE PROTEIN"/>
    <property type="match status" value="1"/>
</dbReference>
<dbReference type="AlphaFoldDB" id="A0A1J8QCT5"/>
<evidence type="ECO:0000256" key="9">
    <source>
        <dbReference type="SAM" id="Phobius"/>
    </source>
</evidence>
<organism evidence="10 11">
    <name type="scientific">Rhizopogon vesiculosus</name>
    <dbReference type="NCBI Taxonomy" id="180088"/>
    <lineage>
        <taxon>Eukaryota</taxon>
        <taxon>Fungi</taxon>
        <taxon>Dikarya</taxon>
        <taxon>Basidiomycota</taxon>
        <taxon>Agaricomycotina</taxon>
        <taxon>Agaricomycetes</taxon>
        <taxon>Agaricomycetidae</taxon>
        <taxon>Boletales</taxon>
        <taxon>Suillineae</taxon>
        <taxon>Rhizopogonaceae</taxon>
        <taxon>Rhizopogon</taxon>
    </lineage>
</organism>
<dbReference type="GO" id="GO:0016020">
    <property type="term" value="C:membrane"/>
    <property type="evidence" value="ECO:0007669"/>
    <property type="project" value="UniProtKB-SubCell"/>
</dbReference>
<evidence type="ECO:0000256" key="8">
    <source>
        <dbReference type="ARBA" id="ARBA00023136"/>
    </source>
</evidence>
<keyword evidence="11" id="KW-1185">Reference proteome</keyword>
<dbReference type="GO" id="GO:0035673">
    <property type="term" value="F:oligopeptide transmembrane transporter activity"/>
    <property type="evidence" value="ECO:0007669"/>
    <property type="project" value="InterPro"/>
</dbReference>
<feature type="transmembrane region" description="Helical" evidence="9">
    <location>
        <begin position="84"/>
        <end position="107"/>
    </location>
</feature>
<feature type="non-terminal residue" evidence="10">
    <location>
        <position position="1"/>
    </location>
</feature>
<evidence type="ECO:0000256" key="4">
    <source>
        <dbReference type="ARBA" id="ARBA00022692"/>
    </source>
</evidence>
<evidence type="ECO:0000256" key="5">
    <source>
        <dbReference type="ARBA" id="ARBA00022856"/>
    </source>
</evidence>
<protein>
    <recommendedName>
        <fullName evidence="12">OPT oligopeptide transporter protein-domain-containing protein</fullName>
    </recommendedName>
</protein>
<dbReference type="Pfam" id="PF03169">
    <property type="entry name" value="OPT"/>
    <property type="match status" value="1"/>
</dbReference>
<evidence type="ECO:0000256" key="3">
    <source>
        <dbReference type="ARBA" id="ARBA00022448"/>
    </source>
</evidence>
<proteinExistence type="inferred from homology"/>
<sequence length="136" mass="15472">VPVPFWLLHRYWPKLHADYLNTPVIAYVRGCLNCSGHGRAHIFHSYYVGWLSVGISSSYSSYFAVAFLSQWWLRTRHPRWFVKYNYIVAAALDGGTQVMVFILSFAVQGAGGTSHLFPEWWGANQGGNYDHCAVLN</sequence>
<keyword evidence="8 9" id="KW-0472">Membrane</keyword>
<evidence type="ECO:0000256" key="7">
    <source>
        <dbReference type="ARBA" id="ARBA00022989"/>
    </source>
</evidence>
<keyword evidence="5" id="KW-0571">Peptide transport</keyword>
<dbReference type="OrthoDB" id="9986677at2759"/>
<name>A0A1J8QCT5_9AGAM</name>
<keyword evidence="3" id="KW-0813">Transport</keyword>
<dbReference type="InterPro" id="IPR004813">
    <property type="entry name" value="OPT"/>
</dbReference>
<evidence type="ECO:0000256" key="2">
    <source>
        <dbReference type="ARBA" id="ARBA00008807"/>
    </source>
</evidence>
<dbReference type="EMBL" id="LVVM01005873">
    <property type="protein sequence ID" value="OJA09572.1"/>
    <property type="molecule type" value="Genomic_DNA"/>
</dbReference>